<dbReference type="PANTHER" id="PTHR21266:SF59">
    <property type="entry name" value="BLR4922 PROTEIN"/>
    <property type="match status" value="1"/>
</dbReference>
<keyword evidence="4" id="KW-0408">Iron</keyword>
<dbReference type="Gene3D" id="2.102.10.10">
    <property type="entry name" value="Rieske [2Fe-2S] iron-sulphur domain"/>
    <property type="match status" value="1"/>
</dbReference>
<proteinExistence type="predicted"/>
<evidence type="ECO:0000256" key="4">
    <source>
        <dbReference type="ARBA" id="ARBA00023004"/>
    </source>
</evidence>
<evidence type="ECO:0000313" key="8">
    <source>
        <dbReference type="Proteomes" id="UP001138540"/>
    </source>
</evidence>
<dbReference type="Proteomes" id="UP001138540">
    <property type="component" value="Unassembled WGS sequence"/>
</dbReference>
<dbReference type="EMBL" id="JACHKA010000001">
    <property type="protein sequence ID" value="MBB5984757.1"/>
    <property type="molecule type" value="Genomic_DNA"/>
</dbReference>
<organism evidence="7 8">
    <name type="scientific">Sphingobium lignivorans</name>
    <dbReference type="NCBI Taxonomy" id="2735886"/>
    <lineage>
        <taxon>Bacteria</taxon>
        <taxon>Pseudomonadati</taxon>
        <taxon>Pseudomonadota</taxon>
        <taxon>Alphaproteobacteria</taxon>
        <taxon>Sphingomonadales</taxon>
        <taxon>Sphingomonadaceae</taxon>
        <taxon>Sphingobium</taxon>
    </lineage>
</organism>
<protein>
    <submittedName>
        <fullName evidence="7">Nitrite reductase/ring-hydroxylating ferredoxin subunit</fullName>
    </submittedName>
</protein>
<evidence type="ECO:0000313" key="7">
    <source>
        <dbReference type="EMBL" id="MBB5984757.1"/>
    </source>
</evidence>
<comment type="caution">
    <text evidence="7">The sequence shown here is derived from an EMBL/GenBank/DDBJ whole genome shotgun (WGS) entry which is preliminary data.</text>
</comment>
<dbReference type="InterPro" id="IPR017941">
    <property type="entry name" value="Rieske_2Fe-2S"/>
</dbReference>
<dbReference type="Pfam" id="PF00355">
    <property type="entry name" value="Rieske"/>
    <property type="match status" value="1"/>
</dbReference>
<keyword evidence="5" id="KW-0411">Iron-sulfur</keyword>
<dbReference type="Pfam" id="PF19301">
    <property type="entry name" value="LigXa_C"/>
    <property type="match status" value="1"/>
</dbReference>
<dbReference type="PANTHER" id="PTHR21266">
    <property type="entry name" value="IRON-SULFUR DOMAIN CONTAINING PROTEIN"/>
    <property type="match status" value="1"/>
</dbReference>
<keyword evidence="3" id="KW-0560">Oxidoreductase</keyword>
<sequence length="446" mass="49987">MRADENRTLTQTGPETPMGRLMRQYWIPAFLPEETPAGGAPLRLRLLGENFLAFRSPDGNLGVVDHRCAHRCASLFYGRNEEGGIRCVYHGWKFDRTGQCIEMPSEPPETDYKHLVKIRALPVVERYGVAWVYMGDRDVPPPLPHFDLDELGADEPISVSFMMRECNWLQALEGDIDTCHVGFLHLGGASPDQFEEGSINYYRQLPENLAPRYEAIETDYGAVYCAYRHAGPDNLYHRIGHFALPFWTMSPSEPMDHIRVRAWVPIDDHHAMLVVIGGPRTGGTTLTREGKPLPGTTSPIKFLPNSSDWLGRWRIEANLRNDHLISREVQSTQSYSGIEAIPVQDQAVTESMGPIVDRTMEHLGTSDRMIVLTRRKLLRTAAALSNEGVVPAGVDEAGIYHDMRSGFAVLPADEDWLAYYNARRAAWSGGKAKPIARRPKSLPVSA</sequence>
<dbReference type="CDD" id="cd03479">
    <property type="entry name" value="Rieske_RO_Alpha_PhDO_like"/>
    <property type="match status" value="1"/>
</dbReference>
<dbReference type="InterPro" id="IPR045623">
    <property type="entry name" value="LigXa_C"/>
</dbReference>
<feature type="domain" description="Rieske" evidence="6">
    <location>
        <begin position="26"/>
        <end position="132"/>
    </location>
</feature>
<reference evidence="7 8" key="1">
    <citation type="submission" date="2020-08" db="EMBL/GenBank/DDBJ databases">
        <title>Exploring microbial biodiversity for novel pathways involved in the catabolism of aromatic compounds derived from lignin.</title>
        <authorList>
            <person name="Elkins J."/>
        </authorList>
    </citation>
    <scope>NUCLEOTIDE SEQUENCE [LARGE SCALE GENOMIC DNA]</scope>
    <source>
        <strain evidence="7 8">B1D3A</strain>
    </source>
</reference>
<dbReference type="SUPFAM" id="SSF50022">
    <property type="entry name" value="ISP domain"/>
    <property type="match status" value="1"/>
</dbReference>
<name>A0ABR6NDK5_9SPHN</name>
<dbReference type="InterPro" id="IPR036922">
    <property type="entry name" value="Rieske_2Fe-2S_sf"/>
</dbReference>
<dbReference type="RefSeq" id="WP_184150303.1">
    <property type="nucleotide sequence ID" value="NZ_JACHKA010000001.1"/>
</dbReference>
<evidence type="ECO:0000256" key="2">
    <source>
        <dbReference type="ARBA" id="ARBA00022723"/>
    </source>
</evidence>
<keyword evidence="8" id="KW-1185">Reference proteome</keyword>
<evidence type="ECO:0000256" key="5">
    <source>
        <dbReference type="ARBA" id="ARBA00023014"/>
    </source>
</evidence>
<keyword evidence="2" id="KW-0479">Metal-binding</keyword>
<dbReference type="InterPro" id="IPR050584">
    <property type="entry name" value="Cholesterol_7-desaturase"/>
</dbReference>
<evidence type="ECO:0000259" key="6">
    <source>
        <dbReference type="PROSITE" id="PS51296"/>
    </source>
</evidence>
<accession>A0ABR6NDK5</accession>
<evidence type="ECO:0000256" key="1">
    <source>
        <dbReference type="ARBA" id="ARBA00022714"/>
    </source>
</evidence>
<keyword evidence="1" id="KW-0001">2Fe-2S</keyword>
<evidence type="ECO:0000256" key="3">
    <source>
        <dbReference type="ARBA" id="ARBA00023002"/>
    </source>
</evidence>
<dbReference type="Gene3D" id="3.90.380.10">
    <property type="entry name" value="Naphthalene 1,2-dioxygenase Alpha Subunit, Chain A, domain 1"/>
    <property type="match status" value="1"/>
</dbReference>
<dbReference type="SUPFAM" id="SSF55961">
    <property type="entry name" value="Bet v1-like"/>
    <property type="match status" value="1"/>
</dbReference>
<gene>
    <name evidence="7" type="ORF">HNP60_000731</name>
</gene>
<dbReference type="PROSITE" id="PS51296">
    <property type="entry name" value="RIESKE"/>
    <property type="match status" value="1"/>
</dbReference>